<accession>J9F104</accession>
<name>J9F104_WUCBA</name>
<evidence type="ECO:0000313" key="2">
    <source>
        <dbReference type="Proteomes" id="UP000004810"/>
    </source>
</evidence>
<organism evidence="1 2">
    <name type="scientific">Wuchereria bancrofti</name>
    <dbReference type="NCBI Taxonomy" id="6293"/>
    <lineage>
        <taxon>Eukaryota</taxon>
        <taxon>Metazoa</taxon>
        <taxon>Ecdysozoa</taxon>
        <taxon>Nematoda</taxon>
        <taxon>Chromadorea</taxon>
        <taxon>Rhabditida</taxon>
        <taxon>Spirurina</taxon>
        <taxon>Spiruromorpha</taxon>
        <taxon>Filarioidea</taxon>
        <taxon>Onchocercidae</taxon>
        <taxon>Wuchereria</taxon>
    </lineage>
</organism>
<sequence>MDFSKQEKDYNRKSEWDCCQRTTFSFNREEIEEDRKNVDDLAALDSNNVAVYSAATLEQGLLQQA</sequence>
<reference evidence="2" key="1">
    <citation type="submission" date="2012-08" db="EMBL/GenBank/DDBJ databases">
        <title>The Genome Sequence of Wuchereria bancrofti.</title>
        <authorList>
            <person name="Nutman T.B."/>
            <person name="Fink D.L."/>
            <person name="Russ C."/>
            <person name="Young S."/>
            <person name="Zeng Q."/>
            <person name="Koehrsen M."/>
            <person name="Alvarado L."/>
            <person name="Berlin A."/>
            <person name="Chapman S.B."/>
            <person name="Chen Z."/>
            <person name="Freedman E."/>
            <person name="Gellesch M."/>
            <person name="Goldberg J."/>
            <person name="Griggs A."/>
            <person name="Gujja S."/>
            <person name="Heilman E.R."/>
            <person name="Heiman D."/>
            <person name="Hepburn T."/>
            <person name="Howarth C."/>
            <person name="Jen D."/>
            <person name="Larson L."/>
            <person name="Lewis B."/>
            <person name="Mehta T."/>
            <person name="Park D."/>
            <person name="Pearson M."/>
            <person name="Roberts A."/>
            <person name="Saif S."/>
            <person name="Shea T."/>
            <person name="Shenoy N."/>
            <person name="Sisk P."/>
            <person name="Stolte C."/>
            <person name="Sykes S."/>
            <person name="Walk T."/>
            <person name="White J."/>
            <person name="Yandava C."/>
            <person name="Haas B."/>
            <person name="Henn M.R."/>
            <person name="Nusbaum C."/>
            <person name="Birren B."/>
        </authorList>
    </citation>
    <scope>NUCLEOTIDE SEQUENCE [LARGE SCALE GENOMIC DNA]</scope>
    <source>
        <strain evidence="2">NA</strain>
    </source>
</reference>
<proteinExistence type="predicted"/>
<protein>
    <submittedName>
        <fullName evidence="1">Uncharacterized protein</fullName>
    </submittedName>
</protein>
<evidence type="ECO:0000313" key="1">
    <source>
        <dbReference type="EMBL" id="EJW83132.1"/>
    </source>
</evidence>
<gene>
    <name evidence="1" type="ORF">WUBG_05961</name>
</gene>
<dbReference type="Proteomes" id="UP000004810">
    <property type="component" value="Unassembled WGS sequence"/>
</dbReference>
<dbReference type="EMBL" id="ADBV01002409">
    <property type="protein sequence ID" value="EJW83132.1"/>
    <property type="molecule type" value="Genomic_DNA"/>
</dbReference>
<comment type="caution">
    <text evidence="1">The sequence shown here is derived from an EMBL/GenBank/DDBJ whole genome shotgun (WGS) entry which is preliminary data.</text>
</comment>
<dbReference type="AlphaFoldDB" id="J9F104"/>